<organism evidence="1 2">
    <name type="scientific">Trypanosoma cruzi</name>
    <dbReference type="NCBI Taxonomy" id="5693"/>
    <lineage>
        <taxon>Eukaryota</taxon>
        <taxon>Discoba</taxon>
        <taxon>Euglenozoa</taxon>
        <taxon>Kinetoplastea</taxon>
        <taxon>Metakinetoplastina</taxon>
        <taxon>Trypanosomatida</taxon>
        <taxon>Trypanosomatidae</taxon>
        <taxon>Trypanosoma</taxon>
        <taxon>Schizotrypanum</taxon>
    </lineage>
</organism>
<dbReference type="VEuPathDB" id="TriTrypDB:TCSYLVIO_006208"/>
<dbReference type="VEuPathDB" id="TriTrypDB:TcCLB.503681.9"/>
<dbReference type="VEuPathDB" id="TriTrypDB:C3747_393g6"/>
<dbReference type="VEuPathDB" id="TriTrypDB:TcG_03271"/>
<dbReference type="Proteomes" id="UP000246078">
    <property type="component" value="Unassembled WGS sequence"/>
</dbReference>
<proteinExistence type="predicted"/>
<dbReference type="VEuPathDB" id="TriTrypDB:C4B63_4g201"/>
<sequence length="171" mass="19129">MEPCSSSDSNASNGPLCHPTAMCRRGTKGSGTGFVSLKEQICRRRVRQRSAKVILKTFAVVVSHYAKRYTRCFQRSATQKMPTGKSNKKRSFLYSTPFRRLKRILDVNWGHTREAWLAIVETLSPADALILSLATPWNYPIKNGTLMQVLKGSPTLLFHLFSDRPSPGSLG</sequence>
<dbReference type="VEuPathDB" id="TriTrypDB:ECC02_001088"/>
<dbReference type="VEuPathDB" id="TriTrypDB:BCY84_18780"/>
<dbReference type="EMBL" id="PRFC01000393">
    <property type="protein sequence ID" value="PWU89443.1"/>
    <property type="molecule type" value="Genomic_DNA"/>
</dbReference>
<evidence type="ECO:0000313" key="2">
    <source>
        <dbReference type="Proteomes" id="UP000246078"/>
    </source>
</evidence>
<dbReference type="VEuPathDB" id="TriTrypDB:TcCLB.506357.130"/>
<reference evidence="1 2" key="1">
    <citation type="journal article" date="2018" name="Microb. Genom.">
        <title>Expanding an expanded genome: long-read sequencing of Trypanosoma cruzi.</title>
        <authorList>
            <person name="Berna L."/>
            <person name="Rodriguez M."/>
            <person name="Chiribao M.L."/>
            <person name="Parodi-Talice A."/>
            <person name="Pita S."/>
            <person name="Rijo G."/>
            <person name="Alvarez-Valin F."/>
            <person name="Robello C."/>
        </authorList>
    </citation>
    <scope>NUCLEOTIDE SEQUENCE [LARGE SCALE GENOMIC DNA]</scope>
    <source>
        <strain evidence="1 2">TCC</strain>
    </source>
</reference>
<dbReference type="VEuPathDB" id="TriTrypDB:TcBrA4_0084050"/>
<evidence type="ECO:0000313" key="1">
    <source>
        <dbReference type="EMBL" id="PWU89443.1"/>
    </source>
</evidence>
<name>A0A2V2V544_TRYCR</name>
<comment type="caution">
    <text evidence="1">The sequence shown here is derived from an EMBL/GenBank/DDBJ whole genome shotgun (WGS) entry which is preliminary data.</text>
</comment>
<accession>A0A2V2V544</accession>
<dbReference type="AlphaFoldDB" id="A0A2V2V544"/>
<gene>
    <name evidence="1" type="ORF">C3747_393g6</name>
</gene>
<dbReference type="VEuPathDB" id="TriTrypDB:TcCL_ESM02400"/>
<dbReference type="VEuPathDB" id="TriTrypDB:TCDM_02382"/>
<protein>
    <submittedName>
        <fullName evidence="1">Uncharacterized protein</fullName>
    </submittedName>
</protein>
<dbReference type="VEuPathDB" id="TriTrypDB:Tc_MARK_4918"/>